<evidence type="ECO:0000313" key="2">
    <source>
        <dbReference type="Proteomes" id="UP000322822"/>
    </source>
</evidence>
<accession>A0A5P2HGA1</accession>
<sequence>MVPLLAAAVWSAAVAQPDIKSSVTRTPGQATASATATAVATITAIDAPNRRITLKTPQGRVMDMTVGPEARNFEQLRVGDKVTVSYQEALTVSLKKGAGEATVQEREIAERSQPGAKPGGTMGREVTVVAQVVAVNKDAQIVTVKGPRGQVMDLHVSDPAQMQDVKRGDRVQAVYTEAIAISVEPGAAK</sequence>
<dbReference type="EMBL" id="CP044067">
    <property type="protein sequence ID" value="QET06573.1"/>
    <property type="molecule type" value="Genomic_DNA"/>
</dbReference>
<organism evidence="1 2">
    <name type="scientific">Cupriavidus pauculus</name>
    <dbReference type="NCBI Taxonomy" id="82633"/>
    <lineage>
        <taxon>Bacteria</taxon>
        <taxon>Pseudomonadati</taxon>
        <taxon>Pseudomonadota</taxon>
        <taxon>Betaproteobacteria</taxon>
        <taxon>Burkholderiales</taxon>
        <taxon>Burkholderiaceae</taxon>
        <taxon>Cupriavidus</taxon>
    </lineage>
</organism>
<dbReference type="AlphaFoldDB" id="A0A5P2HGA1"/>
<evidence type="ECO:0008006" key="3">
    <source>
        <dbReference type="Google" id="ProtNLM"/>
    </source>
</evidence>
<dbReference type="OrthoDB" id="8684916at2"/>
<evidence type="ECO:0000313" key="1">
    <source>
        <dbReference type="EMBL" id="QET06573.1"/>
    </source>
</evidence>
<gene>
    <name evidence="1" type="ORF">FOB72_20235</name>
</gene>
<name>A0A5P2HGA1_9BURK</name>
<proteinExistence type="predicted"/>
<protein>
    <recommendedName>
        <fullName evidence="3">Copper-binding protein</fullName>
    </recommendedName>
</protein>
<reference evidence="1 2" key="1">
    <citation type="submission" date="2019-09" db="EMBL/GenBank/DDBJ databases">
        <title>FDA dAtabase for Regulatory Grade micrObial Sequences (FDA-ARGOS): Supporting development and validation of Infectious Disease Dx tests.</title>
        <authorList>
            <person name="Sciortino C."/>
            <person name="Tallon L."/>
            <person name="Sadzewicz L."/>
            <person name="Vavikolanu K."/>
            <person name="Mehta A."/>
            <person name="Aluvathingal J."/>
            <person name="Nadendla S."/>
            <person name="Nandy P."/>
            <person name="Geyer C."/>
            <person name="Yan Y."/>
            <person name="Sichtig H."/>
        </authorList>
    </citation>
    <scope>NUCLEOTIDE SEQUENCE [LARGE SCALE GENOMIC DNA]</scope>
    <source>
        <strain evidence="1 2">FDAARGOS_664</strain>
    </source>
</reference>
<dbReference type="Proteomes" id="UP000322822">
    <property type="component" value="Chromosome 2"/>
</dbReference>